<name>A0ABV2CZI9_9SPHN</name>
<evidence type="ECO:0000313" key="3">
    <source>
        <dbReference type="EMBL" id="MET1755008.1"/>
    </source>
</evidence>
<keyword evidence="2" id="KW-0732">Signal</keyword>
<dbReference type="Proteomes" id="UP001548713">
    <property type="component" value="Unassembled WGS sequence"/>
</dbReference>
<accession>A0ABV2CZI9</accession>
<dbReference type="EMBL" id="JBEWLY010000009">
    <property type="protein sequence ID" value="MET1755008.1"/>
    <property type="molecule type" value="Genomic_DNA"/>
</dbReference>
<proteinExistence type="predicted"/>
<gene>
    <name evidence="3" type="ORF">ABVV53_05975</name>
</gene>
<dbReference type="Pfam" id="PF10670">
    <property type="entry name" value="DUF4198"/>
    <property type="match status" value="1"/>
</dbReference>
<evidence type="ECO:0000313" key="4">
    <source>
        <dbReference type="Proteomes" id="UP001548713"/>
    </source>
</evidence>
<protein>
    <submittedName>
        <fullName evidence="3">DUF4198 domain-containing protein</fullName>
    </submittedName>
</protein>
<feature type="signal peptide" evidence="2">
    <location>
        <begin position="1"/>
        <end position="23"/>
    </location>
</feature>
<evidence type="ECO:0000256" key="2">
    <source>
        <dbReference type="SAM" id="SignalP"/>
    </source>
</evidence>
<dbReference type="RefSeq" id="WP_353983487.1">
    <property type="nucleotide sequence ID" value="NZ_JBEWLY010000009.1"/>
</dbReference>
<comment type="caution">
    <text evidence="3">The sequence shown here is derived from an EMBL/GenBank/DDBJ whole genome shotgun (WGS) entry which is preliminary data.</text>
</comment>
<evidence type="ECO:0000256" key="1">
    <source>
        <dbReference type="SAM" id="MobiDB-lite"/>
    </source>
</evidence>
<sequence length="309" mass="32610">MRCRHALFAAAALAAILSSPASAHRQWLLPSTTSLSGTSEWVTVDAAVSNDLFYADHVPMSPEQVKVWAPDGIESKIENAATGRYRSTFDVKIDKPGTWAIGTERNGVMGTFKLNGETWRVGGRGRPATAPGAGAPGGANMQRPQGAAPTAAPARPQGSGPIRMVANVEDIPAGATDINLTEVLAKNMVFVTADAPTMTVLEPTGKGLEFQPLTHPASLVSDEPARFRFLVDGKPAAGVNVTVVPGGKKFREAEEAQELKTDADGVVTVQWPVPGVYWLNASAEDAKASTPRADKRRMGFTTTLEVVAP</sequence>
<dbReference type="InterPro" id="IPR019613">
    <property type="entry name" value="DUF4198"/>
</dbReference>
<organism evidence="3 4">
    <name type="scientific">Novosphingobium kalidii</name>
    <dbReference type="NCBI Taxonomy" id="3230299"/>
    <lineage>
        <taxon>Bacteria</taxon>
        <taxon>Pseudomonadati</taxon>
        <taxon>Pseudomonadota</taxon>
        <taxon>Alphaproteobacteria</taxon>
        <taxon>Sphingomonadales</taxon>
        <taxon>Sphingomonadaceae</taxon>
        <taxon>Novosphingobium</taxon>
    </lineage>
</organism>
<feature type="chain" id="PRO_5046868569" evidence="2">
    <location>
        <begin position="24"/>
        <end position="309"/>
    </location>
</feature>
<reference evidence="3 4" key="1">
    <citation type="submission" date="2024-07" db="EMBL/GenBank/DDBJ databases">
        <title>Novosphingobium kalidii RD2P27.</title>
        <authorList>
            <person name="Sun J.-Q."/>
        </authorList>
    </citation>
    <scope>NUCLEOTIDE SEQUENCE [LARGE SCALE GENOMIC DNA]</scope>
    <source>
        <strain evidence="3 4">RD2P27</strain>
    </source>
</reference>
<keyword evidence="4" id="KW-1185">Reference proteome</keyword>
<feature type="region of interest" description="Disordered" evidence="1">
    <location>
        <begin position="125"/>
        <end position="159"/>
    </location>
</feature>